<keyword evidence="1" id="KW-1133">Transmembrane helix</keyword>
<feature type="transmembrane region" description="Helical" evidence="1">
    <location>
        <begin position="211"/>
        <end position="232"/>
    </location>
</feature>
<feature type="transmembrane region" description="Helical" evidence="1">
    <location>
        <begin position="138"/>
        <end position="162"/>
    </location>
</feature>
<sequence>PRARPTMSSDTAAAGPSPSGVIHDIGYRTYSGERVGRLGIVRALYWHSLRSAWGLGRGPRAKIVPFMALVIMCLPAIANAFSVSKTGVHAIRYDEYMYSFQLVLVLYLAAVTPELISRDIRNRTLPLYFSRPLRRTDYPIAKVSALITAMLVLTAVPEIMLYVGTIGSLHGGSAVWRETRAFIPGLELALLYSVVFSILAAVLSCFTGRRAFATGAVAVFFFGTYVISSAMVRLTGYRPHYVHDGGPDGSGYFVKPSSPGMGPKISGLLDPANLLEGLKEWVVGSATKNADVPYPGSFGIVYLAVLVVLCALAAFLLIRRYQKASLL</sequence>
<keyword evidence="3" id="KW-1185">Reference proteome</keyword>
<dbReference type="EMBL" id="JAAFYZ010000199">
    <property type="protein sequence ID" value="MBS2552625.1"/>
    <property type="molecule type" value="Genomic_DNA"/>
</dbReference>
<dbReference type="Pfam" id="PF12679">
    <property type="entry name" value="ABC2_membrane_2"/>
    <property type="match status" value="1"/>
</dbReference>
<comment type="caution">
    <text evidence="2">The sequence shown here is derived from an EMBL/GenBank/DDBJ whole genome shotgun (WGS) entry which is preliminary data.</text>
</comment>
<feature type="transmembrane region" description="Helical" evidence="1">
    <location>
        <begin position="299"/>
        <end position="318"/>
    </location>
</feature>
<dbReference type="RefSeq" id="WP_212018390.1">
    <property type="nucleotide sequence ID" value="NZ_JAAFYZ010000199.1"/>
</dbReference>
<dbReference type="Proteomes" id="UP000730482">
    <property type="component" value="Unassembled WGS sequence"/>
</dbReference>
<feature type="transmembrane region" description="Helical" evidence="1">
    <location>
        <begin position="96"/>
        <end position="117"/>
    </location>
</feature>
<keyword evidence="1" id="KW-0472">Membrane</keyword>
<reference evidence="2 3" key="1">
    <citation type="submission" date="2020-02" db="EMBL/GenBank/DDBJ databases">
        <title>Acidophilic actinobacteria isolated from forest soil.</title>
        <authorList>
            <person name="Golinska P."/>
        </authorList>
    </citation>
    <scope>NUCLEOTIDE SEQUENCE [LARGE SCALE GENOMIC DNA]</scope>
    <source>
        <strain evidence="2 3">NL8</strain>
    </source>
</reference>
<protein>
    <submittedName>
        <fullName evidence="2">ABC transporter permease subunit</fullName>
    </submittedName>
</protein>
<evidence type="ECO:0000313" key="3">
    <source>
        <dbReference type="Proteomes" id="UP000730482"/>
    </source>
</evidence>
<feature type="transmembrane region" description="Helical" evidence="1">
    <location>
        <begin position="63"/>
        <end position="84"/>
    </location>
</feature>
<name>A0ABS5L321_9ACTN</name>
<keyword evidence="1" id="KW-0812">Transmembrane</keyword>
<gene>
    <name evidence="2" type="ORF">KGQ19_37795</name>
</gene>
<feature type="transmembrane region" description="Helical" evidence="1">
    <location>
        <begin position="182"/>
        <end position="204"/>
    </location>
</feature>
<accession>A0ABS5L321</accession>
<proteinExistence type="predicted"/>
<evidence type="ECO:0000313" key="2">
    <source>
        <dbReference type="EMBL" id="MBS2552625.1"/>
    </source>
</evidence>
<feature type="non-terminal residue" evidence="2">
    <location>
        <position position="1"/>
    </location>
</feature>
<organism evidence="2 3">
    <name type="scientific">Catenulispora pinistramenti</name>
    <dbReference type="NCBI Taxonomy" id="2705254"/>
    <lineage>
        <taxon>Bacteria</taxon>
        <taxon>Bacillati</taxon>
        <taxon>Actinomycetota</taxon>
        <taxon>Actinomycetes</taxon>
        <taxon>Catenulisporales</taxon>
        <taxon>Catenulisporaceae</taxon>
        <taxon>Catenulispora</taxon>
    </lineage>
</organism>
<evidence type="ECO:0000256" key="1">
    <source>
        <dbReference type="SAM" id="Phobius"/>
    </source>
</evidence>